<evidence type="ECO:0000313" key="6">
    <source>
        <dbReference type="EMBL" id="MCK8783365.1"/>
    </source>
</evidence>
<evidence type="ECO:0000259" key="4">
    <source>
        <dbReference type="PROSITE" id="PS50110"/>
    </source>
</evidence>
<gene>
    <name evidence="6" type="ORF">M0638_03075</name>
</gene>
<name>A0A9X1Y700_9PROT</name>
<dbReference type="EMBL" id="JALPRX010000009">
    <property type="protein sequence ID" value="MCK8783365.1"/>
    <property type="molecule type" value="Genomic_DNA"/>
</dbReference>
<dbReference type="RefSeq" id="WP_248665490.1">
    <property type="nucleotide sequence ID" value="NZ_JALPRX010000009.1"/>
</dbReference>
<dbReference type="PROSITE" id="PS50110">
    <property type="entry name" value="RESPONSE_REGULATORY"/>
    <property type="match status" value="1"/>
</dbReference>
<evidence type="ECO:0000313" key="7">
    <source>
        <dbReference type="Proteomes" id="UP001139516"/>
    </source>
</evidence>
<feature type="domain" description="Response regulatory" evidence="4">
    <location>
        <begin position="2"/>
        <end position="116"/>
    </location>
</feature>
<comment type="caution">
    <text evidence="6">The sequence shown here is derived from an EMBL/GenBank/DDBJ whole genome shotgun (WGS) entry which is preliminary data.</text>
</comment>
<dbReference type="GO" id="GO:0005829">
    <property type="term" value="C:cytosol"/>
    <property type="evidence" value="ECO:0007669"/>
    <property type="project" value="TreeGrafter"/>
</dbReference>
<evidence type="ECO:0000256" key="1">
    <source>
        <dbReference type="ARBA" id="ARBA00023125"/>
    </source>
</evidence>
<dbReference type="GO" id="GO:0000156">
    <property type="term" value="F:phosphorelay response regulator activity"/>
    <property type="evidence" value="ECO:0007669"/>
    <property type="project" value="TreeGrafter"/>
</dbReference>
<dbReference type="PANTHER" id="PTHR48111">
    <property type="entry name" value="REGULATOR OF RPOS"/>
    <property type="match status" value="1"/>
</dbReference>
<dbReference type="InterPro" id="IPR036388">
    <property type="entry name" value="WH-like_DNA-bd_sf"/>
</dbReference>
<dbReference type="PANTHER" id="PTHR48111:SF36">
    <property type="entry name" value="TRANSCRIPTIONAL REGULATORY PROTEIN CUTR"/>
    <property type="match status" value="1"/>
</dbReference>
<dbReference type="Gene3D" id="6.10.250.690">
    <property type="match status" value="1"/>
</dbReference>
<keyword evidence="7" id="KW-1185">Reference proteome</keyword>
<feature type="modified residue" description="4-aspartylphosphate" evidence="2">
    <location>
        <position position="51"/>
    </location>
</feature>
<dbReference type="SMART" id="SM00448">
    <property type="entry name" value="REC"/>
    <property type="match status" value="1"/>
</dbReference>
<dbReference type="SMART" id="SM00862">
    <property type="entry name" value="Trans_reg_C"/>
    <property type="match status" value="1"/>
</dbReference>
<dbReference type="AlphaFoldDB" id="A0A9X1Y700"/>
<dbReference type="InterPro" id="IPR011006">
    <property type="entry name" value="CheY-like_superfamily"/>
</dbReference>
<dbReference type="InterPro" id="IPR039420">
    <property type="entry name" value="WalR-like"/>
</dbReference>
<keyword evidence="2" id="KW-0597">Phosphoprotein</keyword>
<dbReference type="InterPro" id="IPR001867">
    <property type="entry name" value="OmpR/PhoB-type_DNA-bd"/>
</dbReference>
<organism evidence="6 7">
    <name type="scientific">Roseomonas acroporae</name>
    <dbReference type="NCBI Taxonomy" id="2937791"/>
    <lineage>
        <taxon>Bacteria</taxon>
        <taxon>Pseudomonadati</taxon>
        <taxon>Pseudomonadota</taxon>
        <taxon>Alphaproteobacteria</taxon>
        <taxon>Acetobacterales</taxon>
        <taxon>Roseomonadaceae</taxon>
        <taxon>Roseomonas</taxon>
    </lineage>
</organism>
<dbReference type="Pfam" id="PF00486">
    <property type="entry name" value="Trans_reg_C"/>
    <property type="match status" value="1"/>
</dbReference>
<reference evidence="6" key="1">
    <citation type="submission" date="2022-04" db="EMBL/GenBank/DDBJ databases">
        <title>Roseomonas acroporae sp. nov., isolated from coral Acropora digitifera.</title>
        <authorList>
            <person name="Sun H."/>
        </authorList>
    </citation>
    <scope>NUCLEOTIDE SEQUENCE</scope>
    <source>
        <strain evidence="6">NAR14</strain>
    </source>
</reference>
<evidence type="ECO:0000256" key="3">
    <source>
        <dbReference type="PROSITE-ProRule" id="PRU01091"/>
    </source>
</evidence>
<dbReference type="SUPFAM" id="SSF52172">
    <property type="entry name" value="CheY-like"/>
    <property type="match status" value="1"/>
</dbReference>
<accession>A0A9X1Y700</accession>
<evidence type="ECO:0000259" key="5">
    <source>
        <dbReference type="PROSITE" id="PS51755"/>
    </source>
</evidence>
<dbReference type="Proteomes" id="UP001139516">
    <property type="component" value="Unassembled WGS sequence"/>
</dbReference>
<dbReference type="GO" id="GO:0032993">
    <property type="term" value="C:protein-DNA complex"/>
    <property type="evidence" value="ECO:0007669"/>
    <property type="project" value="TreeGrafter"/>
</dbReference>
<dbReference type="GO" id="GO:0006355">
    <property type="term" value="P:regulation of DNA-templated transcription"/>
    <property type="evidence" value="ECO:0007669"/>
    <property type="project" value="InterPro"/>
</dbReference>
<dbReference type="CDD" id="cd00383">
    <property type="entry name" value="trans_reg_C"/>
    <property type="match status" value="1"/>
</dbReference>
<dbReference type="InterPro" id="IPR001789">
    <property type="entry name" value="Sig_transdc_resp-reg_receiver"/>
</dbReference>
<dbReference type="GO" id="GO:0000976">
    <property type="term" value="F:transcription cis-regulatory region binding"/>
    <property type="evidence" value="ECO:0007669"/>
    <property type="project" value="TreeGrafter"/>
</dbReference>
<dbReference type="PROSITE" id="PS51755">
    <property type="entry name" value="OMPR_PHOB"/>
    <property type="match status" value="1"/>
</dbReference>
<sequence length="234" mass="25496">MRLLLVEDNERLAQLLATGLRRAGWAPDVVDCLDAAAAAYRSTRYDAIVLDRGLPDGDGLELIRTVRDREEAPPVLVMTARGALPERCEGLNKGADDYVVKPVAMEELVARLNALVRRRTARGGTSVHCGRMEFDPASRAITVDGAPFDPPRRERMILESLLRAAPRPVAKEALEERLDTFERGIGANAVEVYVHRLRKRLDEVGAGAVIETVRGLGYRLSAPPAARQGGTPAA</sequence>
<dbReference type="Gene3D" id="3.40.50.2300">
    <property type="match status" value="1"/>
</dbReference>
<dbReference type="Gene3D" id="1.10.10.10">
    <property type="entry name" value="Winged helix-like DNA-binding domain superfamily/Winged helix DNA-binding domain"/>
    <property type="match status" value="1"/>
</dbReference>
<protein>
    <submittedName>
        <fullName evidence="6">Response regulator transcription factor</fullName>
    </submittedName>
</protein>
<evidence type="ECO:0000256" key="2">
    <source>
        <dbReference type="PROSITE-ProRule" id="PRU00169"/>
    </source>
</evidence>
<proteinExistence type="predicted"/>
<feature type="domain" description="OmpR/PhoB-type" evidence="5">
    <location>
        <begin position="124"/>
        <end position="222"/>
    </location>
</feature>
<dbReference type="Pfam" id="PF00072">
    <property type="entry name" value="Response_reg"/>
    <property type="match status" value="1"/>
</dbReference>
<keyword evidence="1 3" id="KW-0238">DNA-binding</keyword>
<feature type="DNA-binding region" description="OmpR/PhoB-type" evidence="3">
    <location>
        <begin position="124"/>
        <end position="222"/>
    </location>
</feature>